<dbReference type="SUPFAM" id="SSF53474">
    <property type="entry name" value="alpha/beta-Hydrolases"/>
    <property type="match status" value="1"/>
</dbReference>
<dbReference type="AlphaFoldDB" id="A0AA39JLD7"/>
<evidence type="ECO:0000313" key="1">
    <source>
        <dbReference type="EMBL" id="KAK0444614.1"/>
    </source>
</evidence>
<dbReference type="Proteomes" id="UP001175211">
    <property type="component" value="Unassembled WGS sequence"/>
</dbReference>
<gene>
    <name evidence="1" type="ORF">EV420DRAFT_1484578</name>
</gene>
<accession>A0AA39JLD7</accession>
<dbReference type="InterPro" id="IPR029058">
    <property type="entry name" value="AB_hydrolase_fold"/>
</dbReference>
<comment type="caution">
    <text evidence="1">The sequence shown here is derived from an EMBL/GenBank/DDBJ whole genome shotgun (WGS) entry which is preliminary data.</text>
</comment>
<protein>
    <submittedName>
        <fullName evidence="1">Uncharacterized protein</fullName>
    </submittedName>
</protein>
<name>A0AA39JLD7_ARMTA</name>
<dbReference type="RefSeq" id="XP_060325184.1">
    <property type="nucleotide sequence ID" value="XM_060470095.1"/>
</dbReference>
<dbReference type="EMBL" id="JAUEPS010000053">
    <property type="protein sequence ID" value="KAK0444614.1"/>
    <property type="molecule type" value="Genomic_DNA"/>
</dbReference>
<reference evidence="1" key="1">
    <citation type="submission" date="2023-06" db="EMBL/GenBank/DDBJ databases">
        <authorList>
            <consortium name="Lawrence Berkeley National Laboratory"/>
            <person name="Ahrendt S."/>
            <person name="Sahu N."/>
            <person name="Indic B."/>
            <person name="Wong-Bajracharya J."/>
            <person name="Merenyi Z."/>
            <person name="Ke H.-M."/>
            <person name="Monk M."/>
            <person name="Kocsube S."/>
            <person name="Drula E."/>
            <person name="Lipzen A."/>
            <person name="Balint B."/>
            <person name="Henrissat B."/>
            <person name="Andreopoulos B."/>
            <person name="Martin F.M."/>
            <person name="Harder C.B."/>
            <person name="Rigling D."/>
            <person name="Ford K.L."/>
            <person name="Foster G.D."/>
            <person name="Pangilinan J."/>
            <person name="Papanicolaou A."/>
            <person name="Barry K."/>
            <person name="LaButti K."/>
            <person name="Viragh M."/>
            <person name="Koriabine M."/>
            <person name="Yan M."/>
            <person name="Riley R."/>
            <person name="Champramary S."/>
            <person name="Plett K.L."/>
            <person name="Tsai I.J."/>
            <person name="Slot J."/>
            <person name="Sipos G."/>
            <person name="Plett J."/>
            <person name="Nagy L.G."/>
            <person name="Grigoriev I.V."/>
        </authorList>
    </citation>
    <scope>NUCLEOTIDE SEQUENCE</scope>
    <source>
        <strain evidence="1">CCBAS 213</strain>
    </source>
</reference>
<evidence type="ECO:0000313" key="2">
    <source>
        <dbReference type="Proteomes" id="UP001175211"/>
    </source>
</evidence>
<keyword evidence="2" id="KW-1185">Reference proteome</keyword>
<organism evidence="1 2">
    <name type="scientific">Armillaria tabescens</name>
    <name type="common">Ringless honey mushroom</name>
    <name type="synonym">Agaricus tabescens</name>
    <dbReference type="NCBI Taxonomy" id="1929756"/>
    <lineage>
        <taxon>Eukaryota</taxon>
        <taxon>Fungi</taxon>
        <taxon>Dikarya</taxon>
        <taxon>Basidiomycota</taxon>
        <taxon>Agaricomycotina</taxon>
        <taxon>Agaricomycetes</taxon>
        <taxon>Agaricomycetidae</taxon>
        <taxon>Agaricales</taxon>
        <taxon>Marasmiineae</taxon>
        <taxon>Physalacriaceae</taxon>
        <taxon>Desarmillaria</taxon>
    </lineage>
</organism>
<sequence length="177" mass="20149">MEDGVFRNYLYHVASTGGPVRHNRDTIRMTSRRDGTRTWAKAVNPPEKSPVIFIHGLLCSSLNWVKQHKQLLDNIYMIKYEGRGKQYFMNVRFLNTRVHGGRSSNQSGLERGTFLQDRGSSLHMHQFKLSSLGGFTAPDASSRFVTSPFPLSGHHVQSPGALYYKKFSNYTLLPPFL</sequence>
<dbReference type="GeneID" id="85353643"/>
<proteinExistence type="predicted"/>